<dbReference type="AlphaFoldDB" id="A0A8T2KP66"/>
<proteinExistence type="inferred from homology"/>
<dbReference type="InterPro" id="IPR029619">
    <property type="entry name" value="FAM81"/>
</dbReference>
<reference evidence="4" key="1">
    <citation type="thesis" date="2020" institute="ProQuest LLC" country="789 East Eisenhower Parkway, Ann Arbor, MI, USA">
        <title>Comparative Genomics and Chromosome Evolution.</title>
        <authorList>
            <person name="Mudd A.B."/>
        </authorList>
    </citation>
    <scope>NUCLEOTIDE SEQUENCE</scope>
    <source>
        <strain evidence="4">Female2</strain>
        <tissue evidence="4">Blood</tissue>
    </source>
</reference>
<evidence type="ECO:0000256" key="3">
    <source>
        <dbReference type="SAM" id="Coils"/>
    </source>
</evidence>
<organism evidence="4 5">
    <name type="scientific">Hymenochirus boettgeri</name>
    <name type="common">Congo dwarf clawed frog</name>
    <dbReference type="NCBI Taxonomy" id="247094"/>
    <lineage>
        <taxon>Eukaryota</taxon>
        <taxon>Metazoa</taxon>
        <taxon>Chordata</taxon>
        <taxon>Craniata</taxon>
        <taxon>Vertebrata</taxon>
        <taxon>Euteleostomi</taxon>
        <taxon>Amphibia</taxon>
        <taxon>Batrachia</taxon>
        <taxon>Anura</taxon>
        <taxon>Pipoidea</taxon>
        <taxon>Pipidae</taxon>
        <taxon>Pipinae</taxon>
        <taxon>Hymenochirus</taxon>
    </lineage>
</organism>
<evidence type="ECO:0000313" key="5">
    <source>
        <dbReference type="Proteomes" id="UP000812440"/>
    </source>
</evidence>
<comment type="similarity">
    <text evidence="2">Belongs to the FAM81 family.</text>
</comment>
<feature type="coiled-coil region" evidence="3">
    <location>
        <begin position="123"/>
        <end position="157"/>
    </location>
</feature>
<name>A0A8T2KP66_9PIPI</name>
<comment type="caution">
    <text evidence="4">The sequence shown here is derived from an EMBL/GenBank/DDBJ whole genome shotgun (WGS) entry which is preliminary data.</text>
</comment>
<dbReference type="Proteomes" id="UP000812440">
    <property type="component" value="Chromosome 1"/>
</dbReference>
<dbReference type="PANTHER" id="PTHR22420:SF5">
    <property type="entry name" value="PROTEIN FAM81B"/>
    <property type="match status" value="1"/>
</dbReference>
<dbReference type="PANTHER" id="PTHR22420">
    <property type="entry name" value="PROTEIN FAM81A"/>
    <property type="match status" value="1"/>
</dbReference>
<evidence type="ECO:0000256" key="2">
    <source>
        <dbReference type="ARBA" id="ARBA00046344"/>
    </source>
</evidence>
<dbReference type="OrthoDB" id="10014002at2759"/>
<evidence type="ECO:0000313" key="4">
    <source>
        <dbReference type="EMBL" id="KAG8456371.1"/>
    </source>
</evidence>
<keyword evidence="1 3" id="KW-0175">Coiled coil</keyword>
<gene>
    <name evidence="4" type="ORF">GDO86_002232</name>
</gene>
<keyword evidence="5" id="KW-1185">Reference proteome</keyword>
<feature type="non-terminal residue" evidence="4">
    <location>
        <position position="351"/>
    </location>
</feature>
<dbReference type="EMBL" id="JAACNH010000001">
    <property type="protein sequence ID" value="KAG8456371.1"/>
    <property type="molecule type" value="Genomic_DNA"/>
</dbReference>
<evidence type="ECO:0000256" key="1">
    <source>
        <dbReference type="ARBA" id="ARBA00023054"/>
    </source>
</evidence>
<sequence>QHFLPAIPVTRVDVLEGRLSNQEKNTSVLLEQAFKIKDDVLSLRGIRGSHWDAMAQKLLENHMQTITQIVKRLSKDIETLENQIRERDHVSTGTSFAVLSLDKKQVLGIGDLRGRVARCDASIAKLSGDLTTFKHELQAQEREIRSITASLEAHVKEMDVKVMQLIGKMEASISEQSNKAKSAQGEQHHEIQLLEFKLGALINDVQGQVQSQRRWTESQLQKSAHDQGQFLEHLLGTLREKMDVSEKRLQENLHHLTIKMENNAEVQRVESKLSKIKQAEDKTNLRMTKMESELWGELDNMKAEYTAGFQAIQESLNSLQQIQEAKVTLETKKVQREIKQLRRKVVELDDV</sequence>
<feature type="coiled-coil region" evidence="3">
    <location>
        <begin position="63"/>
        <end position="90"/>
    </location>
</feature>
<feature type="coiled-coil region" evidence="3">
    <location>
        <begin position="312"/>
        <end position="351"/>
    </location>
</feature>
<accession>A0A8T2KP66</accession>
<protein>
    <recommendedName>
        <fullName evidence="6">Family with sequence similarity 81 member B</fullName>
    </recommendedName>
</protein>
<evidence type="ECO:0008006" key="6">
    <source>
        <dbReference type="Google" id="ProtNLM"/>
    </source>
</evidence>